<feature type="domain" description="Enoyl reductase (ER)" evidence="2">
    <location>
        <begin position="20"/>
        <end position="332"/>
    </location>
</feature>
<name>A0ABS4VSP1_9PSEU</name>
<gene>
    <name evidence="3" type="ORF">JOF36_002642</name>
</gene>
<dbReference type="PANTHER" id="PTHR44154">
    <property type="entry name" value="QUINONE OXIDOREDUCTASE"/>
    <property type="match status" value="1"/>
</dbReference>
<dbReference type="SUPFAM" id="SSF51735">
    <property type="entry name" value="NAD(P)-binding Rossmann-fold domains"/>
    <property type="match status" value="1"/>
</dbReference>
<accession>A0ABS4VSP1</accession>
<dbReference type="InterPro" id="IPR013149">
    <property type="entry name" value="ADH-like_C"/>
</dbReference>
<dbReference type="InterPro" id="IPR011032">
    <property type="entry name" value="GroES-like_sf"/>
</dbReference>
<reference evidence="3 4" key="1">
    <citation type="submission" date="2021-03" db="EMBL/GenBank/DDBJ databases">
        <title>Sequencing the genomes of 1000 actinobacteria strains.</title>
        <authorList>
            <person name="Klenk H.-P."/>
        </authorList>
    </citation>
    <scope>NUCLEOTIDE SEQUENCE [LARGE SCALE GENOMIC DNA]</scope>
    <source>
        <strain evidence="3 4">DSM 45256</strain>
    </source>
</reference>
<dbReference type="InterPro" id="IPR013154">
    <property type="entry name" value="ADH-like_N"/>
</dbReference>
<keyword evidence="4" id="KW-1185">Reference proteome</keyword>
<evidence type="ECO:0000313" key="3">
    <source>
        <dbReference type="EMBL" id="MBP2366946.1"/>
    </source>
</evidence>
<dbReference type="EMBL" id="JAGINU010000001">
    <property type="protein sequence ID" value="MBP2366946.1"/>
    <property type="molecule type" value="Genomic_DNA"/>
</dbReference>
<dbReference type="SMART" id="SM00829">
    <property type="entry name" value="PKS_ER"/>
    <property type="match status" value="1"/>
</dbReference>
<dbReference type="PANTHER" id="PTHR44154:SF1">
    <property type="entry name" value="QUINONE OXIDOREDUCTASE"/>
    <property type="match status" value="1"/>
</dbReference>
<evidence type="ECO:0000313" key="4">
    <source>
        <dbReference type="Proteomes" id="UP001519295"/>
    </source>
</evidence>
<dbReference type="InterPro" id="IPR036291">
    <property type="entry name" value="NAD(P)-bd_dom_sf"/>
</dbReference>
<evidence type="ECO:0000259" key="2">
    <source>
        <dbReference type="SMART" id="SM00829"/>
    </source>
</evidence>
<dbReference type="Pfam" id="PF00107">
    <property type="entry name" value="ADH_zinc_N"/>
    <property type="match status" value="1"/>
</dbReference>
<dbReference type="CDD" id="cd08253">
    <property type="entry name" value="zeta_crystallin"/>
    <property type="match status" value="1"/>
</dbReference>
<dbReference type="Pfam" id="PF08240">
    <property type="entry name" value="ADH_N"/>
    <property type="match status" value="1"/>
</dbReference>
<sequence>MACERALPETMRAAWIDAVGPAGNIRVGELPVPAPGPTDVLVRVAAVAVDPVDTFVRSGAYPTPTPFPFVIGRDLVGTVAAAGAGASGFTPGEPVWCNSLGHDGRQGAAAGYAVVPADRLYRLPEGVDPVTAVAVVHPAATAHLALSTHAGLCAGETVYIGGGGGHVGGAAIVLAGHTGARIVTVAGADDLEHCRALGADVALDYRDPDLARTLRRAAPDGIDVHLDTSGHHDLDTALGSIAERGRIVVMAGITARPELPAGALYTRGARLIGFAISTATVTELAGAAARINQLLGRGTLRPRAVEQLPLRAAADAHRRLETGRARGVRLVLRP</sequence>
<protein>
    <submittedName>
        <fullName evidence="3">NADPH:quinone reductase-like Zn-dependent oxidoreductase</fullName>
    </submittedName>
</protein>
<keyword evidence="1" id="KW-0521">NADP</keyword>
<dbReference type="Gene3D" id="3.90.180.10">
    <property type="entry name" value="Medium-chain alcohol dehydrogenases, catalytic domain"/>
    <property type="match status" value="1"/>
</dbReference>
<dbReference type="RefSeq" id="WP_307862353.1">
    <property type="nucleotide sequence ID" value="NZ_JAGINU010000001.1"/>
</dbReference>
<dbReference type="Proteomes" id="UP001519295">
    <property type="component" value="Unassembled WGS sequence"/>
</dbReference>
<dbReference type="InterPro" id="IPR020843">
    <property type="entry name" value="ER"/>
</dbReference>
<evidence type="ECO:0000256" key="1">
    <source>
        <dbReference type="ARBA" id="ARBA00022857"/>
    </source>
</evidence>
<proteinExistence type="predicted"/>
<dbReference type="InterPro" id="IPR051603">
    <property type="entry name" value="Zinc-ADH_QOR/CCCR"/>
</dbReference>
<dbReference type="SUPFAM" id="SSF50129">
    <property type="entry name" value="GroES-like"/>
    <property type="match status" value="1"/>
</dbReference>
<dbReference type="Gene3D" id="3.40.50.720">
    <property type="entry name" value="NAD(P)-binding Rossmann-like Domain"/>
    <property type="match status" value="1"/>
</dbReference>
<comment type="caution">
    <text evidence="3">The sequence shown here is derived from an EMBL/GenBank/DDBJ whole genome shotgun (WGS) entry which is preliminary data.</text>
</comment>
<organism evidence="3 4">
    <name type="scientific">Pseudonocardia parietis</name>
    <dbReference type="NCBI Taxonomy" id="570936"/>
    <lineage>
        <taxon>Bacteria</taxon>
        <taxon>Bacillati</taxon>
        <taxon>Actinomycetota</taxon>
        <taxon>Actinomycetes</taxon>
        <taxon>Pseudonocardiales</taxon>
        <taxon>Pseudonocardiaceae</taxon>
        <taxon>Pseudonocardia</taxon>
    </lineage>
</organism>